<dbReference type="Pfam" id="PF00622">
    <property type="entry name" value="SPRY"/>
    <property type="match status" value="1"/>
</dbReference>
<dbReference type="InParanoid" id="A0A3Q0HLH4"/>
<proteinExistence type="predicted"/>
<dbReference type="SMART" id="SM00449">
    <property type="entry name" value="SPRY"/>
    <property type="match status" value="1"/>
</dbReference>
<dbReference type="SMART" id="SM00336">
    <property type="entry name" value="BBOX"/>
    <property type="match status" value="1"/>
</dbReference>
<name>A0A3Q0HLH4_ALLSI</name>
<sequence length="488" mass="54870">MAAERSLQSLRDEVTCSVCLELFRDPVMIVGCGHNFFRACIAQCWEGAETDVTCPQCRQTFAQRLLGPNRQLANVVEVVKGLSVGSAEGVGGRMVCEQHGEALKLFCETDQTLMCVICRESRAHRAHPAAPIQEAAQQCKEQIQTWLQLLRGERERLEALRGSESQKHQEYQQKAAAERQKIVAAFERLRRFLEEQEQLALAELGELESRIEKSQGETVTQLSEEISRRNSLIRELEGKCQQAASDLLQDIRSTLSRCRKELFQLPEGFCPELETRLSILSGQTLALQETLKFQEMLPSNLEKGKGGLQGSFIKVTVTLDPDTANPRLVLSADGRSVRWADTQQPLPANPERFDLYSCVLGHEGFTSGRHCWEVEVGQGAWAVGVTRESARRKGGIRFSPEVGIWAVQRCGDQFQALTATAPTPLSLRRAPRRLRVCLDFAGGWVSFLDADTEVPIFTFPPASFTGDRIRPWFWLWVWGVRSELRLCH</sequence>
<dbReference type="GO" id="GO:0008270">
    <property type="term" value="F:zinc ion binding"/>
    <property type="evidence" value="ECO:0007669"/>
    <property type="project" value="UniProtKB-KW"/>
</dbReference>
<dbReference type="InterPro" id="IPR050143">
    <property type="entry name" value="TRIM/RBCC"/>
</dbReference>
<evidence type="ECO:0000259" key="7">
    <source>
        <dbReference type="PROSITE" id="PS50119"/>
    </source>
</evidence>
<dbReference type="SUPFAM" id="SSF57850">
    <property type="entry name" value="RING/U-box"/>
    <property type="match status" value="1"/>
</dbReference>
<dbReference type="Gene3D" id="3.30.160.60">
    <property type="entry name" value="Classic Zinc Finger"/>
    <property type="match status" value="1"/>
</dbReference>
<dbReference type="STRING" id="38654.A0A3Q0HLH4"/>
<organism evidence="9 10">
    <name type="scientific">Alligator sinensis</name>
    <name type="common">Chinese alligator</name>
    <dbReference type="NCBI Taxonomy" id="38654"/>
    <lineage>
        <taxon>Eukaryota</taxon>
        <taxon>Metazoa</taxon>
        <taxon>Chordata</taxon>
        <taxon>Craniata</taxon>
        <taxon>Vertebrata</taxon>
        <taxon>Euteleostomi</taxon>
        <taxon>Archelosauria</taxon>
        <taxon>Archosauria</taxon>
        <taxon>Crocodylia</taxon>
        <taxon>Alligatoridae</taxon>
        <taxon>Alligatorinae</taxon>
        <taxon>Alligator</taxon>
    </lineage>
</organism>
<protein>
    <submittedName>
        <fullName evidence="10">Zinc finger protein RFP-like</fullName>
    </submittedName>
</protein>
<dbReference type="FunFam" id="2.60.120.920:FF:000004">
    <property type="entry name" value="Butyrophilin subfamily 1 member A1"/>
    <property type="match status" value="1"/>
</dbReference>
<dbReference type="Gene3D" id="3.30.40.10">
    <property type="entry name" value="Zinc/RING finger domain, C3HC4 (zinc finger)"/>
    <property type="match status" value="1"/>
</dbReference>
<accession>A0A3Q0HLH4</accession>
<dbReference type="GeneID" id="102379143"/>
<dbReference type="SUPFAM" id="SSF49899">
    <property type="entry name" value="Concanavalin A-like lectins/glucanases"/>
    <property type="match status" value="1"/>
</dbReference>
<evidence type="ECO:0000259" key="6">
    <source>
        <dbReference type="PROSITE" id="PS50089"/>
    </source>
</evidence>
<dbReference type="KEGG" id="asn:102379143"/>
<dbReference type="SMART" id="SM00184">
    <property type="entry name" value="RING"/>
    <property type="match status" value="1"/>
</dbReference>
<evidence type="ECO:0000256" key="4">
    <source>
        <dbReference type="PROSITE-ProRule" id="PRU00024"/>
    </source>
</evidence>
<dbReference type="PANTHER" id="PTHR24103">
    <property type="entry name" value="E3 UBIQUITIN-PROTEIN LIGASE TRIM"/>
    <property type="match status" value="1"/>
</dbReference>
<keyword evidence="9" id="KW-1185">Reference proteome</keyword>
<dbReference type="InterPro" id="IPR001870">
    <property type="entry name" value="B30.2/SPRY"/>
</dbReference>
<feature type="coiled-coil region" evidence="5">
    <location>
        <begin position="154"/>
        <end position="210"/>
    </location>
</feature>
<dbReference type="InterPro" id="IPR013320">
    <property type="entry name" value="ConA-like_dom_sf"/>
</dbReference>
<dbReference type="InterPro" id="IPR003877">
    <property type="entry name" value="SPRY_dom"/>
</dbReference>
<dbReference type="SMART" id="SM00589">
    <property type="entry name" value="PRY"/>
    <property type="match status" value="1"/>
</dbReference>
<dbReference type="InterPro" id="IPR001841">
    <property type="entry name" value="Znf_RING"/>
</dbReference>
<dbReference type="PROSITE" id="PS50188">
    <property type="entry name" value="B302_SPRY"/>
    <property type="match status" value="1"/>
</dbReference>
<dbReference type="InterPro" id="IPR027370">
    <property type="entry name" value="Znf-RING_euk"/>
</dbReference>
<dbReference type="InterPro" id="IPR006574">
    <property type="entry name" value="PRY"/>
</dbReference>
<evidence type="ECO:0000259" key="8">
    <source>
        <dbReference type="PROSITE" id="PS50188"/>
    </source>
</evidence>
<keyword evidence="2 4" id="KW-0863">Zinc-finger</keyword>
<dbReference type="CDD" id="cd12888">
    <property type="entry name" value="SPRY_PRY_TRIM7_like"/>
    <property type="match status" value="1"/>
</dbReference>
<evidence type="ECO:0000256" key="1">
    <source>
        <dbReference type="ARBA" id="ARBA00022723"/>
    </source>
</evidence>
<gene>
    <name evidence="10" type="primary">LOC102379143</name>
</gene>
<dbReference type="Gene3D" id="2.60.120.920">
    <property type="match status" value="1"/>
</dbReference>
<dbReference type="InterPro" id="IPR043136">
    <property type="entry name" value="B30.2/SPRY_sf"/>
</dbReference>
<evidence type="ECO:0000256" key="2">
    <source>
        <dbReference type="ARBA" id="ARBA00022771"/>
    </source>
</evidence>
<evidence type="ECO:0000313" key="9">
    <source>
        <dbReference type="Proteomes" id="UP000189705"/>
    </source>
</evidence>
<dbReference type="InterPro" id="IPR013083">
    <property type="entry name" value="Znf_RING/FYVE/PHD"/>
</dbReference>
<feature type="domain" description="B box-type" evidence="7">
    <location>
        <begin position="91"/>
        <end position="132"/>
    </location>
</feature>
<dbReference type="Pfam" id="PF00643">
    <property type="entry name" value="zf-B_box"/>
    <property type="match status" value="1"/>
</dbReference>
<dbReference type="PROSITE" id="PS50119">
    <property type="entry name" value="ZF_BBOX"/>
    <property type="match status" value="1"/>
</dbReference>
<keyword evidence="3" id="KW-0862">Zinc</keyword>
<dbReference type="PRINTS" id="PR01407">
    <property type="entry name" value="BUTYPHLNCDUF"/>
</dbReference>
<dbReference type="AlphaFoldDB" id="A0A3Q0HLH4"/>
<dbReference type="InterPro" id="IPR000315">
    <property type="entry name" value="Znf_B-box"/>
</dbReference>
<dbReference type="InterPro" id="IPR003879">
    <property type="entry name" value="Butyrophylin_SPRY"/>
</dbReference>
<feature type="domain" description="B30.2/SPRY" evidence="8">
    <location>
        <begin position="297"/>
        <end position="488"/>
    </location>
</feature>
<keyword evidence="5" id="KW-0175">Coiled coil</keyword>
<keyword evidence="1" id="KW-0479">Metal-binding</keyword>
<feature type="domain" description="RING-type" evidence="6">
    <location>
        <begin position="16"/>
        <end position="58"/>
    </location>
</feature>
<evidence type="ECO:0000256" key="5">
    <source>
        <dbReference type="SAM" id="Coils"/>
    </source>
</evidence>
<dbReference type="Pfam" id="PF13765">
    <property type="entry name" value="PRY"/>
    <property type="match status" value="1"/>
</dbReference>
<dbReference type="CDD" id="cd19760">
    <property type="entry name" value="Bbox2_TRIM4-like"/>
    <property type="match status" value="1"/>
</dbReference>
<evidence type="ECO:0000256" key="3">
    <source>
        <dbReference type="ARBA" id="ARBA00022833"/>
    </source>
</evidence>
<dbReference type="CDD" id="cd16594">
    <property type="entry name" value="RING-HC_TRIM7-like_C-IV"/>
    <property type="match status" value="1"/>
</dbReference>
<dbReference type="Proteomes" id="UP000189705">
    <property type="component" value="Unplaced"/>
</dbReference>
<reference evidence="10" key="1">
    <citation type="submission" date="2025-08" db="UniProtKB">
        <authorList>
            <consortium name="RefSeq"/>
        </authorList>
    </citation>
    <scope>IDENTIFICATION</scope>
</reference>
<dbReference type="SUPFAM" id="SSF57845">
    <property type="entry name" value="B-box zinc-binding domain"/>
    <property type="match status" value="1"/>
</dbReference>
<dbReference type="PROSITE" id="PS50089">
    <property type="entry name" value="ZF_RING_2"/>
    <property type="match status" value="1"/>
</dbReference>
<dbReference type="Pfam" id="PF13445">
    <property type="entry name" value="zf-RING_UBOX"/>
    <property type="match status" value="1"/>
</dbReference>
<evidence type="ECO:0000313" key="10">
    <source>
        <dbReference type="RefSeq" id="XP_025072821.1"/>
    </source>
</evidence>
<dbReference type="RefSeq" id="XP_025072821.1">
    <property type="nucleotide sequence ID" value="XM_025217036.1"/>
</dbReference>